<proteinExistence type="predicted"/>
<dbReference type="RefSeq" id="WP_303280707.1">
    <property type="nucleotide sequence ID" value="NZ_BAABCZ010000016.1"/>
</dbReference>
<organism evidence="2 3">
    <name type="scientific">Flavivirga amylovorans</name>
    <dbReference type="NCBI Taxonomy" id="870486"/>
    <lineage>
        <taxon>Bacteria</taxon>
        <taxon>Pseudomonadati</taxon>
        <taxon>Bacteroidota</taxon>
        <taxon>Flavobacteriia</taxon>
        <taxon>Flavobacteriales</taxon>
        <taxon>Flavobacteriaceae</taxon>
        <taxon>Flavivirga</taxon>
    </lineage>
</organism>
<evidence type="ECO:0008006" key="4">
    <source>
        <dbReference type="Google" id="ProtNLM"/>
    </source>
</evidence>
<reference evidence="2" key="1">
    <citation type="submission" date="2023-07" db="EMBL/GenBank/DDBJ databases">
        <title>Two novel species in the genus Flavivirga.</title>
        <authorList>
            <person name="Kwon K."/>
        </authorList>
    </citation>
    <scope>NUCLEOTIDE SEQUENCE</scope>
    <source>
        <strain evidence="2">KACC 14157</strain>
    </source>
</reference>
<accession>A0ABT8WWX0</accession>
<feature type="chain" id="PRO_5047021126" description="Outer membrane lipoprotein-sorting protein" evidence="1">
    <location>
        <begin position="22"/>
        <end position="260"/>
    </location>
</feature>
<feature type="signal peptide" evidence="1">
    <location>
        <begin position="1"/>
        <end position="21"/>
    </location>
</feature>
<dbReference type="InterPro" id="IPR045444">
    <property type="entry name" value="DUF6503"/>
</dbReference>
<comment type="caution">
    <text evidence="2">The sequence shown here is derived from an EMBL/GenBank/DDBJ whole genome shotgun (WGS) entry which is preliminary data.</text>
</comment>
<dbReference type="Proteomes" id="UP001176891">
    <property type="component" value="Unassembled WGS sequence"/>
</dbReference>
<gene>
    <name evidence="2" type="ORF">Q4Q39_02110</name>
</gene>
<dbReference type="EMBL" id="JAUOEM010000001">
    <property type="protein sequence ID" value="MDO5986186.1"/>
    <property type="molecule type" value="Genomic_DNA"/>
</dbReference>
<evidence type="ECO:0000313" key="3">
    <source>
        <dbReference type="Proteomes" id="UP001176891"/>
    </source>
</evidence>
<name>A0ABT8WWX0_9FLAO</name>
<dbReference type="Pfam" id="PF20113">
    <property type="entry name" value="DUF6503"/>
    <property type="match status" value="1"/>
</dbReference>
<keyword evidence="1" id="KW-0732">Signal</keyword>
<evidence type="ECO:0000313" key="2">
    <source>
        <dbReference type="EMBL" id="MDO5986186.1"/>
    </source>
</evidence>
<sequence length="260" mass="29722">MKHTSALIIAFLLIVGTSVNAQKMDAKSKELLDRLTEVNGGYQTLLDAKDVYFKYSSEGNGKKEKNSIEKHIFSGEHSLSEYKGAYKKEEGIIKKALVNGEGMLSVNGKVFTDRKSKNAATFNSRITFYWFAMSYKLFDPSTIFSYLGKEILKGVELDKVKMVFDNSKTEKKANDEYLLYFNPETHLLDAFVFSKTGGDVIKEPKSRVFVTYESIEGVFVPVKRDTYKLDENKQWCKKAKFIISDVKFNNGYKPEDFMLK</sequence>
<keyword evidence="3" id="KW-1185">Reference proteome</keyword>
<evidence type="ECO:0000256" key="1">
    <source>
        <dbReference type="SAM" id="SignalP"/>
    </source>
</evidence>
<protein>
    <recommendedName>
        <fullName evidence="4">Outer membrane lipoprotein-sorting protein</fullName>
    </recommendedName>
</protein>